<evidence type="ECO:0000313" key="5">
    <source>
        <dbReference type="Proteomes" id="UP000539473"/>
    </source>
</evidence>
<dbReference type="Proteomes" id="UP000619376">
    <property type="component" value="Unassembled WGS sequence"/>
</dbReference>
<evidence type="ECO:0000313" key="3">
    <source>
        <dbReference type="EMBL" id="GHF54028.1"/>
    </source>
</evidence>
<dbReference type="PANTHER" id="PTHR10009">
    <property type="entry name" value="PROTEIN YELLOW-RELATED"/>
    <property type="match status" value="1"/>
</dbReference>
<accession>A0A7W8NPJ8</accession>
<evidence type="ECO:0000313" key="4">
    <source>
        <dbReference type="EMBL" id="MBB5378049.1"/>
    </source>
</evidence>
<reference evidence="4 5" key="3">
    <citation type="submission" date="2020-08" db="EMBL/GenBank/DDBJ databases">
        <title>Genomic Encyclopedia of Type Strains, Phase IV (KMG-IV): sequencing the most valuable type-strain genomes for metagenomic binning, comparative biology and taxonomic classification.</title>
        <authorList>
            <person name="Goeker M."/>
        </authorList>
    </citation>
    <scope>NUCLEOTIDE SEQUENCE [LARGE SCALE GENOMIC DNA]</scope>
    <source>
        <strain evidence="4 5">DSM 27521</strain>
    </source>
</reference>
<dbReference type="InterPro" id="IPR011042">
    <property type="entry name" value="6-blade_b-propeller_TolB-like"/>
</dbReference>
<dbReference type="PANTHER" id="PTHR10009:SF18">
    <property type="entry name" value="PROTEIN YELLOW-LIKE PROTEIN"/>
    <property type="match status" value="1"/>
</dbReference>
<reference evidence="6" key="2">
    <citation type="journal article" date="2019" name="Int. J. Syst. Evol. Microbiol.">
        <title>The Global Catalogue of Microorganisms (GCM) 10K type strain sequencing project: providing services to taxonomists for standard genome sequencing and annotation.</title>
        <authorList>
            <consortium name="The Broad Institute Genomics Platform"/>
            <consortium name="The Broad Institute Genome Sequencing Center for Infectious Disease"/>
            <person name="Wu L."/>
            <person name="Ma J."/>
        </authorList>
    </citation>
    <scope>NUCLEOTIDE SEQUENCE [LARGE SCALE GENOMIC DNA]</scope>
    <source>
        <strain evidence="6">CGMCC 1.18437</strain>
    </source>
</reference>
<comment type="caution">
    <text evidence="4">The sequence shown here is derived from an EMBL/GenBank/DDBJ whole genome shotgun (WGS) entry which is preliminary data.</text>
</comment>
<dbReference type="Gene3D" id="2.120.10.30">
    <property type="entry name" value="TolB, C-terminal domain"/>
    <property type="match status" value="1"/>
</dbReference>
<sequence>MTNQAHTLPTDEPVATLEVVATFGGAMPTGVTVSHTGRIFVNFPKWGDDVQFTVAEVRDGQPVAYPDQATNDTDPDDPAAALVSVQSVVVDPADRLWILDTGSPMFQPTQYGGPKLVCVDLATDQVVQKILFPQDVALPTSYLNDVRFDLRRGEAGMAFITDSAQQGPNGLIVVDLASGESWRKLHDHPSTKPQDLKDFLPLVEGRPFLEQKDGEVQQGAGMGSDGIAISADGSRLYYCPLGSRRLYSVSTDALADRALPDTEVSAAIRDEGDRGGASDGLESDAAGYIYSGNYEHNSILRRRDGEVWETVVHDPRLLWPDTLSVATDGYLYVTANQLHRQARYHGGQDLRRKPYSLFRIRIDARPVLLR</sequence>
<dbReference type="GO" id="GO:0005576">
    <property type="term" value="C:extracellular region"/>
    <property type="evidence" value="ECO:0007669"/>
    <property type="project" value="UniProtKB-SubCell"/>
</dbReference>
<dbReference type="AlphaFoldDB" id="A0A7W8NPJ8"/>
<dbReference type="EMBL" id="JACHFK010000010">
    <property type="protein sequence ID" value="MBB5378049.1"/>
    <property type="molecule type" value="Genomic_DNA"/>
</dbReference>
<dbReference type="EMBL" id="BNAJ01000009">
    <property type="protein sequence ID" value="GHF54028.1"/>
    <property type="molecule type" value="Genomic_DNA"/>
</dbReference>
<gene>
    <name evidence="3" type="ORF">GCM10017781_32900</name>
    <name evidence="4" type="ORF">HNQ07_003550</name>
</gene>
<dbReference type="RefSeq" id="WP_184114152.1">
    <property type="nucleotide sequence ID" value="NZ_BNAJ01000009.1"/>
</dbReference>
<dbReference type="Proteomes" id="UP000539473">
    <property type="component" value="Unassembled WGS sequence"/>
</dbReference>
<evidence type="ECO:0000256" key="2">
    <source>
        <dbReference type="ARBA" id="ARBA00022525"/>
    </source>
</evidence>
<dbReference type="InterPro" id="IPR017996">
    <property type="entry name" value="MRJP/yellow-related"/>
</dbReference>
<organism evidence="4 5">
    <name type="scientific">Deinococcus metalli</name>
    <dbReference type="NCBI Taxonomy" id="1141878"/>
    <lineage>
        <taxon>Bacteria</taxon>
        <taxon>Thermotogati</taxon>
        <taxon>Deinococcota</taxon>
        <taxon>Deinococci</taxon>
        <taxon>Deinococcales</taxon>
        <taxon>Deinococcaceae</taxon>
        <taxon>Deinococcus</taxon>
    </lineage>
</organism>
<reference evidence="3" key="1">
    <citation type="journal article" date="2014" name="Int. J. Syst. Evol. Microbiol.">
        <title>Complete genome of a new Firmicutes species belonging to the dominant human colonic microbiota ('Ruminococcus bicirculans') reveals two chromosomes and a selective capacity to utilize plant glucans.</title>
        <authorList>
            <consortium name="NISC Comparative Sequencing Program"/>
            <person name="Wegmann U."/>
            <person name="Louis P."/>
            <person name="Goesmann A."/>
            <person name="Henrissat B."/>
            <person name="Duncan S.H."/>
            <person name="Flint H.J."/>
        </authorList>
    </citation>
    <scope>NUCLEOTIDE SEQUENCE</scope>
    <source>
        <strain evidence="3">CGMCC 1.18437</strain>
    </source>
</reference>
<keyword evidence="2" id="KW-0964">Secreted</keyword>
<proteinExistence type="predicted"/>
<evidence type="ECO:0000256" key="1">
    <source>
        <dbReference type="ARBA" id="ARBA00004613"/>
    </source>
</evidence>
<comment type="subcellular location">
    <subcellularLocation>
        <location evidence="1">Secreted</location>
    </subcellularLocation>
</comment>
<dbReference type="SUPFAM" id="SSF63829">
    <property type="entry name" value="Calcium-dependent phosphotriesterase"/>
    <property type="match status" value="1"/>
</dbReference>
<dbReference type="Pfam" id="PF03022">
    <property type="entry name" value="MRJP"/>
    <property type="match status" value="1"/>
</dbReference>
<protein>
    <submittedName>
        <fullName evidence="4">Sugar lactone lactonase YvrE</fullName>
    </submittedName>
</protein>
<name>A0A7W8NPJ8_9DEIO</name>
<evidence type="ECO:0000313" key="6">
    <source>
        <dbReference type="Proteomes" id="UP000619376"/>
    </source>
</evidence>
<keyword evidence="6" id="KW-1185">Reference proteome</keyword>
<reference evidence="3" key="4">
    <citation type="submission" date="2024-05" db="EMBL/GenBank/DDBJ databases">
        <authorList>
            <person name="Sun Q."/>
            <person name="Zhou Y."/>
        </authorList>
    </citation>
    <scope>NUCLEOTIDE SEQUENCE</scope>
    <source>
        <strain evidence="3">CGMCC 1.18437</strain>
    </source>
</reference>